<organism evidence="2 3">
    <name type="scientific">Nocardia ninae NBRC 108245</name>
    <dbReference type="NCBI Taxonomy" id="1210091"/>
    <lineage>
        <taxon>Bacteria</taxon>
        <taxon>Bacillati</taxon>
        <taxon>Actinomycetota</taxon>
        <taxon>Actinomycetes</taxon>
        <taxon>Mycobacteriales</taxon>
        <taxon>Nocardiaceae</taxon>
        <taxon>Nocardia</taxon>
    </lineage>
</organism>
<evidence type="ECO:0000259" key="1">
    <source>
        <dbReference type="PROSITE" id="PS51502"/>
    </source>
</evidence>
<dbReference type="Proteomes" id="UP000321424">
    <property type="component" value="Unassembled WGS sequence"/>
</dbReference>
<comment type="caution">
    <text evidence="2">The sequence shown here is derived from an EMBL/GenBank/DDBJ whole genome shotgun (WGS) entry which is preliminary data.</text>
</comment>
<reference evidence="2 3" key="1">
    <citation type="submission" date="2019-07" db="EMBL/GenBank/DDBJ databases">
        <title>Whole genome shotgun sequence of Nocardia ninae NBRC 108245.</title>
        <authorList>
            <person name="Hosoyama A."/>
            <person name="Uohara A."/>
            <person name="Ohji S."/>
            <person name="Ichikawa N."/>
        </authorList>
    </citation>
    <scope>NUCLEOTIDE SEQUENCE [LARGE SCALE GENOMIC DNA]</scope>
    <source>
        <strain evidence="2 3">NBRC 108245</strain>
    </source>
</reference>
<keyword evidence="3" id="KW-1185">Reference proteome</keyword>
<gene>
    <name evidence="2" type="ORF">NN4_86210</name>
</gene>
<accession>A0A511MU42</accession>
<dbReference type="EMBL" id="BJXA01000134">
    <property type="protein sequence ID" value="GEM44102.1"/>
    <property type="molecule type" value="Genomic_DNA"/>
</dbReference>
<name>A0A511MU42_9NOCA</name>
<dbReference type="Pfam" id="PF07876">
    <property type="entry name" value="Dabb"/>
    <property type="match status" value="1"/>
</dbReference>
<feature type="domain" description="Stress-response A/B barrel" evidence="1">
    <location>
        <begin position="2"/>
        <end position="94"/>
    </location>
</feature>
<dbReference type="SMART" id="SM00886">
    <property type="entry name" value="Dabb"/>
    <property type="match status" value="1"/>
</dbReference>
<proteinExistence type="predicted"/>
<dbReference type="InterPro" id="IPR013097">
    <property type="entry name" value="Dabb"/>
</dbReference>
<evidence type="ECO:0000313" key="2">
    <source>
        <dbReference type="EMBL" id="GEM44102.1"/>
    </source>
</evidence>
<dbReference type="RefSeq" id="WP_147143773.1">
    <property type="nucleotide sequence ID" value="NZ_BJXA01000134.1"/>
</dbReference>
<evidence type="ECO:0000313" key="3">
    <source>
        <dbReference type="Proteomes" id="UP000321424"/>
    </source>
</evidence>
<dbReference type="SUPFAM" id="SSF54909">
    <property type="entry name" value="Dimeric alpha+beta barrel"/>
    <property type="match status" value="1"/>
</dbReference>
<dbReference type="AlphaFoldDB" id="A0A511MU42"/>
<dbReference type="InterPro" id="IPR011008">
    <property type="entry name" value="Dimeric_a/b-barrel"/>
</dbReference>
<dbReference type="OrthoDB" id="5518399at2"/>
<protein>
    <recommendedName>
        <fullName evidence="1">Stress-response A/B barrel domain-containing protein</fullName>
    </recommendedName>
</protein>
<dbReference type="PROSITE" id="PS51502">
    <property type="entry name" value="S_R_A_B_BARREL"/>
    <property type="match status" value="1"/>
</dbReference>
<dbReference type="Gene3D" id="3.30.70.100">
    <property type="match status" value="1"/>
</dbReference>
<sequence>MIVHLLRFGFRDETTDEQKAEVLATMRRTASVESVSFSTVGQNLGDASEGLTHAYCVGIEDLAALERYMHDPVHLDGDPRIIPHVAKLAIGPDVSDAPDPTLRAKIMALHEAKLQKYPEWARLMTTVPEVRIL</sequence>